<feature type="domain" description="F-box" evidence="2">
    <location>
        <begin position="31"/>
        <end position="72"/>
    </location>
</feature>
<dbReference type="Pfam" id="PF00646">
    <property type="entry name" value="F-box"/>
    <property type="match status" value="1"/>
</dbReference>
<dbReference type="VEuPathDB" id="FungiDB:SCHCODRAFT_02505588"/>
<dbReference type="Proteomes" id="UP000007431">
    <property type="component" value="Unassembled WGS sequence"/>
</dbReference>
<dbReference type="AlphaFoldDB" id="D8Q6G8"/>
<dbReference type="CDD" id="cd09917">
    <property type="entry name" value="F-box_SF"/>
    <property type="match status" value="1"/>
</dbReference>
<dbReference type="RefSeq" id="XP_003031539.1">
    <property type="nucleotide sequence ID" value="XM_003031493.1"/>
</dbReference>
<name>D8Q6G8_SCHCM</name>
<dbReference type="HOGENOM" id="CLU_657478_0_0_1"/>
<evidence type="ECO:0000313" key="3">
    <source>
        <dbReference type="EMBL" id="EFI96636.1"/>
    </source>
</evidence>
<keyword evidence="4" id="KW-1185">Reference proteome</keyword>
<reference evidence="3 4" key="1">
    <citation type="journal article" date="2010" name="Nat. Biotechnol.">
        <title>Genome sequence of the model mushroom Schizophyllum commune.</title>
        <authorList>
            <person name="Ohm R.A."/>
            <person name="de Jong J.F."/>
            <person name="Lugones L.G."/>
            <person name="Aerts A."/>
            <person name="Kothe E."/>
            <person name="Stajich J.E."/>
            <person name="de Vries R.P."/>
            <person name="Record E."/>
            <person name="Levasseur A."/>
            <person name="Baker S.E."/>
            <person name="Bartholomew K.A."/>
            <person name="Coutinho P.M."/>
            <person name="Erdmann S."/>
            <person name="Fowler T.J."/>
            <person name="Gathman A.C."/>
            <person name="Lombard V."/>
            <person name="Henrissat B."/>
            <person name="Knabe N."/>
            <person name="Kuees U."/>
            <person name="Lilly W.W."/>
            <person name="Lindquist E."/>
            <person name="Lucas S."/>
            <person name="Magnuson J.K."/>
            <person name="Piumi F."/>
            <person name="Raudaskoski M."/>
            <person name="Salamov A."/>
            <person name="Schmutz J."/>
            <person name="Schwarze F.W.M.R."/>
            <person name="vanKuyk P.A."/>
            <person name="Horton J.S."/>
            <person name="Grigoriev I.V."/>
            <person name="Woesten H.A.B."/>
        </authorList>
    </citation>
    <scope>NUCLEOTIDE SEQUENCE [LARGE SCALE GENOMIC DNA]</scope>
    <source>
        <strain evidence="4">H4-8 / FGSC 9210</strain>
    </source>
</reference>
<organism evidence="4">
    <name type="scientific">Schizophyllum commune (strain H4-8 / FGSC 9210)</name>
    <name type="common">Split gill fungus</name>
    <dbReference type="NCBI Taxonomy" id="578458"/>
    <lineage>
        <taxon>Eukaryota</taxon>
        <taxon>Fungi</taxon>
        <taxon>Dikarya</taxon>
        <taxon>Basidiomycota</taxon>
        <taxon>Agaricomycotina</taxon>
        <taxon>Agaricomycetes</taxon>
        <taxon>Agaricomycetidae</taxon>
        <taxon>Agaricales</taxon>
        <taxon>Schizophyllaceae</taxon>
        <taxon>Schizophyllum</taxon>
    </lineage>
</organism>
<evidence type="ECO:0000256" key="1">
    <source>
        <dbReference type="SAM" id="Coils"/>
    </source>
</evidence>
<dbReference type="KEGG" id="scm:SCHCO_02505588"/>
<dbReference type="EMBL" id="GL377307">
    <property type="protein sequence ID" value="EFI96636.1"/>
    <property type="molecule type" value="Genomic_DNA"/>
</dbReference>
<dbReference type="InterPro" id="IPR001810">
    <property type="entry name" value="F-box_dom"/>
</dbReference>
<feature type="non-terminal residue" evidence="3">
    <location>
        <position position="418"/>
    </location>
</feature>
<dbReference type="GeneID" id="9587036"/>
<dbReference type="InParanoid" id="D8Q6G8"/>
<feature type="coiled-coil region" evidence="1">
    <location>
        <begin position="212"/>
        <end position="239"/>
    </location>
</feature>
<dbReference type="InterPro" id="IPR036047">
    <property type="entry name" value="F-box-like_dom_sf"/>
</dbReference>
<keyword evidence="1" id="KW-0175">Coiled coil</keyword>
<dbReference type="SUPFAM" id="SSF81383">
    <property type="entry name" value="F-box domain"/>
    <property type="match status" value="1"/>
</dbReference>
<dbReference type="SMART" id="SM00256">
    <property type="entry name" value="FBOX"/>
    <property type="match status" value="1"/>
</dbReference>
<dbReference type="OrthoDB" id="3099886at2759"/>
<evidence type="ECO:0000313" key="4">
    <source>
        <dbReference type="Proteomes" id="UP000007431"/>
    </source>
</evidence>
<proteinExistence type="predicted"/>
<protein>
    <recommendedName>
        <fullName evidence="2">F-box domain-containing protein</fullName>
    </recommendedName>
</protein>
<evidence type="ECO:0000259" key="2">
    <source>
        <dbReference type="SMART" id="SM00256"/>
    </source>
</evidence>
<sequence length="418" mass="49638">MTRRWKPKCARHAQTTCDHSAHRLLLYRDILPTELWHIVFSYCVPTTLFAVRDTCRLFRAIVDREDGKLLAHAPLLLPYPPPDPRWLLRIVNHPGKSKALCEFFGIMDPRKPGRYGSARYTNLLFRSGRCNICNIWTPGPPEWIHSKLYFCSKRCKLIFFRSEVTFLLPQFNYLPARSSMPEVDRHIVSWLPQLSMSSDLEWRDQKTQAVLVNDLIKAREEYQNEVLSARDNHERTLRRKALFKRYSARYDWAQSMFMFQYYIDEWMREMDETRRNVSACNIRRLRKYVLRKNIPSIRAMHHPDIRRPLGSRTRDFRRLSLSSLTKARLYSATCKKRVCTQCGLSVSNARYELHVIKRHPGQLPYSRLNLEIGKAEYRCELCGDLPLKWRTAYALQRHEKLRHGICHRPEEEWQGIGT</sequence>
<accession>D8Q6G8</accession>
<gene>
    <name evidence="3" type="ORF">SCHCODRAFT_110159</name>
</gene>